<name>A0A2Z2NSM2_9GAMM</name>
<dbReference type="AlphaFoldDB" id="A0A2Z2NSM2"/>
<dbReference type="InterPro" id="IPR052042">
    <property type="entry name" value="Tail_sheath_structural"/>
</dbReference>
<dbReference type="PANTHER" id="PTHR35861:SF1">
    <property type="entry name" value="PHAGE TAIL SHEATH PROTEIN"/>
    <property type="match status" value="1"/>
</dbReference>
<reference evidence="1 2" key="1">
    <citation type="submission" date="2016-12" db="EMBL/GenBank/DDBJ databases">
        <authorList>
            <person name="Song W.-J."/>
            <person name="Kurnit D.M."/>
        </authorList>
    </citation>
    <scope>NUCLEOTIDE SEQUENCE [LARGE SCALE GENOMIC DNA]</scope>
    <source>
        <strain evidence="1 2">IMCC3135</strain>
    </source>
</reference>
<evidence type="ECO:0000313" key="1">
    <source>
        <dbReference type="EMBL" id="ASJ74299.1"/>
    </source>
</evidence>
<dbReference type="Proteomes" id="UP000250079">
    <property type="component" value="Chromosome"/>
</dbReference>
<dbReference type="Gene3D" id="3.40.50.11780">
    <property type="match status" value="1"/>
</dbReference>
<keyword evidence="2" id="KW-1185">Reference proteome</keyword>
<proteinExistence type="predicted"/>
<accession>A0A2Z2NSM2</accession>
<dbReference type="RefSeq" id="WP_088919349.1">
    <property type="nucleotide sequence ID" value="NZ_CP018632.1"/>
</dbReference>
<organism evidence="1 2">
    <name type="scientific">Granulosicoccus antarcticus IMCC3135</name>
    <dbReference type="NCBI Taxonomy" id="1192854"/>
    <lineage>
        <taxon>Bacteria</taxon>
        <taxon>Pseudomonadati</taxon>
        <taxon>Pseudomonadota</taxon>
        <taxon>Gammaproteobacteria</taxon>
        <taxon>Chromatiales</taxon>
        <taxon>Granulosicoccaceae</taxon>
        <taxon>Granulosicoccus</taxon>
    </lineage>
</organism>
<dbReference type="EMBL" id="CP018632">
    <property type="protein sequence ID" value="ASJ74299.1"/>
    <property type="molecule type" value="Genomic_DNA"/>
</dbReference>
<dbReference type="KEGG" id="gai:IMCC3135_21110"/>
<protein>
    <submittedName>
        <fullName evidence="1">Uncharacterized protein</fullName>
    </submittedName>
</protein>
<sequence>MEDWPIKVELNDISKSISPIASAPTTITAFVGLASQGPVNTACSIHSWQEFENQFGTLSMESTMSFAVRDFFANGGRHAVIVRINDKDNENPNPTIASLDSLNALPVINFLCIPPPSFYNDIEDHVWRDAALYCEQRRALLIIDPPSSWTSGSQVVADMTAGRIINSPSALIYFPRLQQKNPLLDNQTQTFVPCGAVAGTIARMDEQTGVWNSPAGVSARIMGIDDLSASVSSSEYSQLNVLGVNCLRNLPRYGHVIWGARTLHSSNSSKDWKYLAVRRTVLHVEQSLTLWLSQIEFESNSEALWSEIRKHTNIFLYHLYQHGAFQGQSVEDVYFVRCDETTISLADISARRINLMVGLALLKPAEFVVITIRFKN</sequence>
<dbReference type="PANTHER" id="PTHR35861">
    <property type="match status" value="1"/>
</dbReference>
<evidence type="ECO:0000313" key="2">
    <source>
        <dbReference type="Proteomes" id="UP000250079"/>
    </source>
</evidence>
<gene>
    <name evidence="1" type="ORF">IMCC3135_21110</name>
</gene>
<dbReference type="OrthoDB" id="9767864at2"/>